<keyword evidence="3" id="KW-0547">Nucleotide-binding</keyword>
<gene>
    <name evidence="6" type="ORF">BCM02_105398</name>
</gene>
<feature type="domain" description="ABC transporter" evidence="5">
    <location>
        <begin position="16"/>
        <end position="247"/>
    </location>
</feature>
<reference evidence="6 7" key="1">
    <citation type="submission" date="2019-07" db="EMBL/GenBank/DDBJ databases">
        <title>Genomic Encyclopedia of Type Strains, Phase III (KMG-III): the genomes of soil and plant-associated and newly described type strains.</title>
        <authorList>
            <person name="Whitman W."/>
        </authorList>
    </citation>
    <scope>NUCLEOTIDE SEQUENCE [LARGE SCALE GENOMIC DNA]</scope>
    <source>
        <strain evidence="6 7">BL24</strain>
    </source>
</reference>
<keyword evidence="7" id="KW-1185">Reference proteome</keyword>
<dbReference type="InterPro" id="IPR003439">
    <property type="entry name" value="ABC_transporter-like_ATP-bd"/>
</dbReference>
<evidence type="ECO:0000256" key="1">
    <source>
        <dbReference type="ARBA" id="ARBA00005417"/>
    </source>
</evidence>
<protein>
    <submittedName>
        <fullName evidence="6">ABC-2 type transport system ATP-binding protein</fullName>
    </submittedName>
</protein>
<keyword evidence="4 6" id="KW-0067">ATP-binding</keyword>
<dbReference type="RefSeq" id="WP_148930073.1">
    <property type="nucleotide sequence ID" value="NZ_VNHS01000005.1"/>
</dbReference>
<comment type="similarity">
    <text evidence="1">Belongs to the ABC transporter superfamily.</text>
</comment>
<dbReference type="OrthoDB" id="9804819at2"/>
<dbReference type="Pfam" id="PF00005">
    <property type="entry name" value="ABC_tran"/>
    <property type="match status" value="1"/>
</dbReference>
<evidence type="ECO:0000259" key="5">
    <source>
        <dbReference type="PROSITE" id="PS50893"/>
    </source>
</evidence>
<dbReference type="InterPro" id="IPR027417">
    <property type="entry name" value="P-loop_NTPase"/>
</dbReference>
<dbReference type="SUPFAM" id="SSF52540">
    <property type="entry name" value="P-loop containing nucleoside triphosphate hydrolases"/>
    <property type="match status" value="1"/>
</dbReference>
<evidence type="ECO:0000256" key="4">
    <source>
        <dbReference type="ARBA" id="ARBA00022840"/>
    </source>
</evidence>
<keyword evidence="2" id="KW-0813">Transport</keyword>
<dbReference type="GO" id="GO:0005524">
    <property type="term" value="F:ATP binding"/>
    <property type="evidence" value="ECO:0007669"/>
    <property type="project" value="UniProtKB-KW"/>
</dbReference>
<dbReference type="SMART" id="SM00382">
    <property type="entry name" value="AAA"/>
    <property type="match status" value="1"/>
</dbReference>
<evidence type="ECO:0000256" key="3">
    <source>
        <dbReference type="ARBA" id="ARBA00022741"/>
    </source>
</evidence>
<sequence length="351" mass="37897">MEATPWTASAGAEPIIELKGLKKRYGEQMAVNGLDLHIAKGEIFGLLGPNGAGKTTTILMMLGLTEPTGGSVRVCGLDPARNPLTVKRRVGYMPDDVGFYEDRTALDNLMFTARLNRIPSAQARQLADRLLERVGLAEARDKKVGAFSRGMRQRLGIADVLIKQPDIVILDEPTLGIDPEGVRELLRLIRELSRQDGLTVLLSSHHLHQVQQICDRVGLFVRGELIAQGDVPSLARQLDQDGTVTVELAVGGWNDRLAETLASLPGVKEVRAENASEIDSETGAADAAQIAAPTTEDAVDTTLVALVCDRDVASEASAAIVQGGGRLLAMKRKQYGLDDIYHRYFEGGTRA</sequence>
<dbReference type="PANTHER" id="PTHR43335">
    <property type="entry name" value="ABC TRANSPORTER, ATP-BINDING PROTEIN"/>
    <property type="match status" value="1"/>
</dbReference>
<dbReference type="PANTHER" id="PTHR43335:SF4">
    <property type="entry name" value="ABC TRANSPORTER, ATP-BINDING PROTEIN"/>
    <property type="match status" value="1"/>
</dbReference>
<evidence type="ECO:0000313" key="7">
    <source>
        <dbReference type="Proteomes" id="UP000323257"/>
    </source>
</evidence>
<proteinExistence type="inferred from homology"/>
<organism evidence="6 7">
    <name type="scientific">Paenibacillus methanolicus</name>
    <dbReference type="NCBI Taxonomy" id="582686"/>
    <lineage>
        <taxon>Bacteria</taxon>
        <taxon>Bacillati</taxon>
        <taxon>Bacillota</taxon>
        <taxon>Bacilli</taxon>
        <taxon>Bacillales</taxon>
        <taxon>Paenibacillaceae</taxon>
        <taxon>Paenibacillus</taxon>
    </lineage>
</organism>
<dbReference type="Gene3D" id="3.40.50.300">
    <property type="entry name" value="P-loop containing nucleotide triphosphate hydrolases"/>
    <property type="match status" value="1"/>
</dbReference>
<comment type="caution">
    <text evidence="6">The sequence shown here is derived from an EMBL/GenBank/DDBJ whole genome shotgun (WGS) entry which is preliminary data.</text>
</comment>
<evidence type="ECO:0000313" key="6">
    <source>
        <dbReference type="EMBL" id="TYP74851.1"/>
    </source>
</evidence>
<dbReference type="PROSITE" id="PS50893">
    <property type="entry name" value="ABC_TRANSPORTER_2"/>
    <property type="match status" value="1"/>
</dbReference>
<dbReference type="EMBL" id="VNHS01000005">
    <property type="protein sequence ID" value="TYP74851.1"/>
    <property type="molecule type" value="Genomic_DNA"/>
</dbReference>
<name>A0A5S5C5Y9_9BACL</name>
<dbReference type="AlphaFoldDB" id="A0A5S5C5Y9"/>
<dbReference type="CDD" id="cd03230">
    <property type="entry name" value="ABC_DR_subfamily_A"/>
    <property type="match status" value="1"/>
</dbReference>
<dbReference type="Proteomes" id="UP000323257">
    <property type="component" value="Unassembled WGS sequence"/>
</dbReference>
<dbReference type="GO" id="GO:0016887">
    <property type="term" value="F:ATP hydrolysis activity"/>
    <property type="evidence" value="ECO:0007669"/>
    <property type="project" value="InterPro"/>
</dbReference>
<evidence type="ECO:0000256" key="2">
    <source>
        <dbReference type="ARBA" id="ARBA00022448"/>
    </source>
</evidence>
<dbReference type="InterPro" id="IPR003593">
    <property type="entry name" value="AAA+_ATPase"/>
</dbReference>
<accession>A0A5S5C5Y9</accession>